<keyword evidence="2" id="KW-1185">Reference proteome</keyword>
<protein>
    <submittedName>
        <fullName evidence="1">Uncharacterized protein</fullName>
    </submittedName>
</protein>
<organism evidence="1 2">
    <name type="scientific">Streptomyces roseirectus</name>
    <dbReference type="NCBI Taxonomy" id="2768066"/>
    <lineage>
        <taxon>Bacteria</taxon>
        <taxon>Bacillati</taxon>
        <taxon>Actinomycetota</taxon>
        <taxon>Actinomycetes</taxon>
        <taxon>Kitasatosporales</taxon>
        <taxon>Streptomycetaceae</taxon>
        <taxon>Streptomyces</taxon>
    </lineage>
</organism>
<name>A0A7H0IE83_9ACTN</name>
<dbReference type="AlphaFoldDB" id="A0A7H0IE83"/>
<dbReference type="EMBL" id="CP060828">
    <property type="protein sequence ID" value="QNP71099.1"/>
    <property type="molecule type" value="Genomic_DNA"/>
</dbReference>
<reference evidence="1 2" key="1">
    <citation type="submission" date="2020-08" db="EMBL/GenBank/DDBJ databases">
        <title>A novel species.</title>
        <authorList>
            <person name="Gao J."/>
        </authorList>
    </citation>
    <scope>NUCLEOTIDE SEQUENCE [LARGE SCALE GENOMIC DNA]</scope>
    <source>
        <strain evidence="1 2">CRXT-G-22</strain>
    </source>
</reference>
<gene>
    <name evidence="1" type="ORF">IAG44_17750</name>
</gene>
<dbReference type="KEGG" id="sroi:IAG44_17750"/>
<dbReference type="RefSeq" id="WP_187748074.1">
    <property type="nucleotide sequence ID" value="NZ_CP060828.1"/>
</dbReference>
<proteinExistence type="predicted"/>
<sequence length="63" mass="7053">MVTAEHIGKLVTDGQRTGVLMDLIEREHTNPNSEYRESKLYAYVRPEGGGIEWDAPPDALEPV</sequence>
<evidence type="ECO:0000313" key="1">
    <source>
        <dbReference type="EMBL" id="QNP71099.1"/>
    </source>
</evidence>
<evidence type="ECO:0000313" key="2">
    <source>
        <dbReference type="Proteomes" id="UP000516052"/>
    </source>
</evidence>
<dbReference type="Proteomes" id="UP000516052">
    <property type="component" value="Chromosome"/>
</dbReference>
<accession>A0A7H0IE83</accession>